<protein>
    <recommendedName>
        <fullName evidence="4">Ig-like domain-containing protein</fullName>
    </recommendedName>
</protein>
<proteinExistence type="predicted"/>
<feature type="domain" description="Ig-like" evidence="4">
    <location>
        <begin position="1"/>
        <end position="105"/>
    </location>
</feature>
<dbReference type="STRING" id="10116.ENSRNOP00000065484"/>
<dbReference type="GO" id="GO:0019814">
    <property type="term" value="C:immunoglobulin complex"/>
    <property type="evidence" value="ECO:0007669"/>
    <property type="project" value="UniProtKB-KW"/>
</dbReference>
<dbReference type="Proteomes" id="UP000002494">
    <property type="component" value="Chromosome 6"/>
</dbReference>
<name>M0R7Q2_RAT</name>
<accession>M0R7Q2</accession>
<dbReference type="GO" id="GO:0016064">
    <property type="term" value="P:immunoglobulin mediated immune response"/>
    <property type="evidence" value="ECO:0000318"/>
    <property type="project" value="GO_Central"/>
</dbReference>
<keyword evidence="3" id="KW-1280">Immunoglobulin</keyword>
<dbReference type="OMA" id="WISATNY"/>
<dbReference type="SMART" id="SM00406">
    <property type="entry name" value="IGv"/>
    <property type="match status" value="1"/>
</dbReference>
<dbReference type="InterPro" id="IPR050199">
    <property type="entry name" value="IgHV"/>
</dbReference>
<reference evidence="5" key="2">
    <citation type="submission" date="2025-08" db="UniProtKB">
        <authorList>
            <consortium name="Ensembl"/>
        </authorList>
    </citation>
    <scope>IDENTIFICATION</scope>
    <source>
        <strain evidence="5">Brown Norway</strain>
    </source>
</reference>
<dbReference type="GO" id="GO:0005576">
    <property type="term" value="C:extracellular region"/>
    <property type="evidence" value="ECO:0007669"/>
    <property type="project" value="UniProtKB-ARBA"/>
</dbReference>
<evidence type="ECO:0000259" key="4">
    <source>
        <dbReference type="PROSITE" id="PS50835"/>
    </source>
</evidence>
<keyword evidence="2" id="KW-1064">Adaptive immunity</keyword>
<dbReference type="PaxDb" id="10116-ENSRNOP00000065484"/>
<dbReference type="GO" id="GO:0003823">
    <property type="term" value="F:antigen binding"/>
    <property type="evidence" value="ECO:0000318"/>
    <property type="project" value="GO_Central"/>
</dbReference>
<dbReference type="FunCoup" id="M0R7Q2">
    <property type="interactions" value="402"/>
</dbReference>
<evidence type="ECO:0000256" key="2">
    <source>
        <dbReference type="ARBA" id="ARBA00023130"/>
    </source>
</evidence>
<dbReference type="InterPro" id="IPR036179">
    <property type="entry name" value="Ig-like_dom_sf"/>
</dbReference>
<dbReference type="Gene3D" id="2.60.40.10">
    <property type="entry name" value="Immunoglobulins"/>
    <property type="match status" value="1"/>
</dbReference>
<dbReference type="eggNOG" id="ENOG502S5S3">
    <property type="taxonomic scope" value="Eukaryota"/>
</dbReference>
<dbReference type="InterPro" id="IPR013783">
    <property type="entry name" value="Ig-like_fold"/>
</dbReference>
<dbReference type="PROSITE" id="PS50835">
    <property type="entry name" value="IG_LIKE"/>
    <property type="match status" value="1"/>
</dbReference>
<reference evidence="5" key="1">
    <citation type="submission" date="2024-01" db="EMBL/GenBank/DDBJ databases">
        <title>GRCr8: a new rat reference genome assembly contstructed from accurate long reads and long range scaffolding.</title>
        <authorList>
            <person name="Doris P.A."/>
            <person name="Kalbfleisch T."/>
            <person name="Li K."/>
            <person name="Howe K."/>
            <person name="Wood J."/>
        </authorList>
    </citation>
    <scope>NUCLEOTIDE SEQUENCE [LARGE SCALE GENOMIC DNA]</scope>
    <source>
        <strain evidence="5">Brown Norway</strain>
    </source>
</reference>
<evidence type="ECO:0000313" key="6">
    <source>
        <dbReference type="Proteomes" id="UP000002494"/>
    </source>
</evidence>
<reference evidence="5" key="3">
    <citation type="submission" date="2025-09" db="UniProtKB">
        <authorList>
            <consortium name="Ensembl"/>
        </authorList>
    </citation>
    <scope>IDENTIFICATION</scope>
    <source>
        <strain evidence="5">Brown Norway</strain>
    </source>
</reference>
<dbReference type="AlphaFoldDB" id="M0R7Q2"/>
<dbReference type="AGR" id="RGD:150341599"/>
<dbReference type="GeneTree" id="ENSGT01050000244936"/>
<dbReference type="PANTHER" id="PTHR23266">
    <property type="entry name" value="IMMUNOGLOBULIN HEAVY CHAIN"/>
    <property type="match status" value="1"/>
</dbReference>
<sequence length="105" mass="11927">EVQLVESSEGLVQPRSSLKLSCVASGFTFNKYDMCWVHQAPKKGLELVAIIYYGGGNKYYEDTVKGQFTISRENSKNTLYLEMSNLRSKDTAIYYCAKHSEEILL</sequence>
<evidence type="ECO:0000313" key="5">
    <source>
        <dbReference type="Ensembl" id="ENSRNOP00000065484.4"/>
    </source>
</evidence>
<dbReference type="InterPro" id="IPR013106">
    <property type="entry name" value="Ig_V-set"/>
</dbReference>
<evidence type="ECO:0000256" key="1">
    <source>
        <dbReference type="ARBA" id="ARBA00022859"/>
    </source>
</evidence>
<dbReference type="VEuPathDB" id="HostDB:ENSRNOG00000065283"/>
<dbReference type="SUPFAM" id="SSF48726">
    <property type="entry name" value="Immunoglobulin"/>
    <property type="match status" value="1"/>
</dbReference>
<dbReference type="HOGENOM" id="CLU_077975_5_1_1"/>
<gene>
    <name evidence="7" type="primary">ENSRNOG00000065283</name>
</gene>
<dbReference type="InterPro" id="IPR007110">
    <property type="entry name" value="Ig-like_dom"/>
</dbReference>
<keyword evidence="6" id="KW-1185">Reference proteome</keyword>
<organism evidence="5 6">
    <name type="scientific">Rattus norvegicus</name>
    <name type="common">Rat</name>
    <dbReference type="NCBI Taxonomy" id="10116"/>
    <lineage>
        <taxon>Eukaryota</taxon>
        <taxon>Metazoa</taxon>
        <taxon>Chordata</taxon>
        <taxon>Craniata</taxon>
        <taxon>Vertebrata</taxon>
        <taxon>Euteleostomi</taxon>
        <taxon>Mammalia</taxon>
        <taxon>Eutheria</taxon>
        <taxon>Euarchontoglires</taxon>
        <taxon>Glires</taxon>
        <taxon>Rodentia</taxon>
        <taxon>Myomorpha</taxon>
        <taxon>Muroidea</taxon>
        <taxon>Muridae</taxon>
        <taxon>Murinae</taxon>
        <taxon>Rattus</taxon>
    </lineage>
</organism>
<dbReference type="RGD" id="150341599">
    <property type="gene designation" value="ENSRNOG00000065283"/>
</dbReference>
<dbReference type="Bgee" id="ENSRNOG00000048159">
    <property type="expression patterns" value="Expressed in spleen and 7 other cell types or tissues"/>
</dbReference>
<keyword evidence="1" id="KW-0391">Immunity</keyword>
<dbReference type="Ensembl" id="ENSRNOT00000073446.4">
    <property type="protein sequence ID" value="ENSRNOP00000065484.4"/>
    <property type="gene ID" value="ENSRNOG00000078144.1"/>
</dbReference>
<evidence type="ECO:0000256" key="3">
    <source>
        <dbReference type="ARBA" id="ARBA00043265"/>
    </source>
</evidence>
<dbReference type="PeptideAtlas" id="M0R7Q2"/>
<dbReference type="Pfam" id="PF07686">
    <property type="entry name" value="V-set"/>
    <property type="match status" value="1"/>
</dbReference>
<evidence type="ECO:0000313" key="7">
    <source>
        <dbReference type="RGD" id="150341599"/>
    </source>
</evidence>
<dbReference type="InParanoid" id="M0R7Q2"/>